<reference evidence="1 2" key="1">
    <citation type="submission" date="2018-01" db="EMBL/GenBank/DDBJ databases">
        <title>The draft genome of Hanstruepera neustonica JCM19743.</title>
        <authorList>
            <person name="He R.-H."/>
            <person name="Du Z.-J."/>
        </authorList>
    </citation>
    <scope>NUCLEOTIDE SEQUENCE [LARGE SCALE GENOMIC DNA]</scope>
    <source>
        <strain evidence="1 2">JCM19743</strain>
    </source>
</reference>
<dbReference type="PANTHER" id="PTHR43667:SF2">
    <property type="entry name" value="FATTY ACID C-METHYL TRANSFERASE"/>
    <property type="match status" value="1"/>
</dbReference>
<dbReference type="InterPro" id="IPR050723">
    <property type="entry name" value="CFA/CMAS"/>
</dbReference>
<dbReference type="Gene3D" id="3.40.50.150">
    <property type="entry name" value="Vaccinia Virus protein VP39"/>
    <property type="match status" value="1"/>
</dbReference>
<keyword evidence="2" id="KW-1185">Reference proteome</keyword>
<dbReference type="InterPro" id="IPR029063">
    <property type="entry name" value="SAM-dependent_MTases_sf"/>
</dbReference>
<sequence>MEKELTTQAYWEDYYNHDHSTKKHIETVCSRYDSFWDTLITPNPGNQSIIEIGGYPGRYLAYLAAKYDLEPTCLDFNSDATQLQKTFASMGVSHYHLLEVDFNKHLPEKQYDYVFSLGFIEHFENYDAVLDKHLHYLKPGGRLLVMVPNKRYVRRLYGYLVDYKNLKAHNLKCMNFKTFKAFAARNNLKIARLEYRGGFPFGVHQKLNVFQKLIFKPTRIFCKYVLNPYLEKHPNKYLSAGLVAVYEKPLTDDGIEY</sequence>
<dbReference type="SUPFAM" id="SSF53335">
    <property type="entry name" value="S-adenosyl-L-methionine-dependent methyltransferases"/>
    <property type="match status" value="1"/>
</dbReference>
<dbReference type="EMBL" id="POWF01000011">
    <property type="protein sequence ID" value="PNQ72113.1"/>
    <property type="molecule type" value="Genomic_DNA"/>
</dbReference>
<accession>A0A2K1DVS7</accession>
<protein>
    <recommendedName>
        <fullName evidence="3">Class I SAM-dependent methyltransferase</fullName>
    </recommendedName>
</protein>
<gene>
    <name evidence="1" type="ORF">C1T31_13495</name>
</gene>
<evidence type="ECO:0000313" key="2">
    <source>
        <dbReference type="Proteomes" id="UP000236641"/>
    </source>
</evidence>
<dbReference type="Proteomes" id="UP000236641">
    <property type="component" value="Unassembled WGS sequence"/>
</dbReference>
<comment type="caution">
    <text evidence="1">The sequence shown here is derived from an EMBL/GenBank/DDBJ whole genome shotgun (WGS) entry which is preliminary data.</text>
</comment>
<proteinExistence type="predicted"/>
<name>A0A2K1DVS7_9FLAO</name>
<dbReference type="Pfam" id="PF13489">
    <property type="entry name" value="Methyltransf_23"/>
    <property type="match status" value="1"/>
</dbReference>
<dbReference type="AlphaFoldDB" id="A0A2K1DVS7"/>
<dbReference type="RefSeq" id="WP_103053046.1">
    <property type="nucleotide sequence ID" value="NZ_POWF01000011.1"/>
</dbReference>
<dbReference type="PANTHER" id="PTHR43667">
    <property type="entry name" value="CYCLOPROPANE-FATTY-ACYL-PHOSPHOLIPID SYNTHASE"/>
    <property type="match status" value="1"/>
</dbReference>
<organism evidence="1 2">
    <name type="scientific">Hanstruepera neustonica</name>
    <dbReference type="NCBI Taxonomy" id="1445657"/>
    <lineage>
        <taxon>Bacteria</taxon>
        <taxon>Pseudomonadati</taxon>
        <taxon>Bacteroidota</taxon>
        <taxon>Flavobacteriia</taxon>
        <taxon>Flavobacteriales</taxon>
        <taxon>Flavobacteriaceae</taxon>
        <taxon>Hanstruepera</taxon>
    </lineage>
</organism>
<evidence type="ECO:0008006" key="3">
    <source>
        <dbReference type="Google" id="ProtNLM"/>
    </source>
</evidence>
<dbReference type="CDD" id="cd02440">
    <property type="entry name" value="AdoMet_MTases"/>
    <property type="match status" value="1"/>
</dbReference>
<dbReference type="OrthoDB" id="8773442at2"/>
<evidence type="ECO:0000313" key="1">
    <source>
        <dbReference type="EMBL" id="PNQ72113.1"/>
    </source>
</evidence>